<dbReference type="SUPFAM" id="SSF46458">
    <property type="entry name" value="Globin-like"/>
    <property type="match status" value="1"/>
</dbReference>
<keyword evidence="3 6" id="KW-0561">Oxygen transport</keyword>
<keyword evidence="2 6" id="KW-0349">Heme</keyword>
<evidence type="ECO:0000256" key="5">
    <source>
        <dbReference type="ARBA" id="ARBA00023004"/>
    </source>
</evidence>
<reference evidence="8" key="1">
    <citation type="journal article" date="1998" name="J. Biol. Chem.">
        <title>Structural, functional, and genetic characterization of Gastrophilus hemoglobin.</title>
        <authorList>
            <person name="Dewilde S."/>
            <person name="Blaxter M."/>
            <person name="Van Hauwaert M.L."/>
            <person name="Van Houte K."/>
            <person name="Pesce A."/>
            <person name="Griffon N."/>
            <person name="Kiger L."/>
            <person name="Marden M.C."/>
            <person name="Vermeire S."/>
            <person name="Vanfleteren J."/>
            <person name="Esmans E."/>
            <person name="Moens L."/>
        </authorList>
    </citation>
    <scope>NUCLEOTIDE SEQUENCE</scope>
</reference>
<evidence type="ECO:0000256" key="4">
    <source>
        <dbReference type="ARBA" id="ARBA00022723"/>
    </source>
</evidence>
<dbReference type="InterPro" id="IPR009050">
    <property type="entry name" value="Globin-like_sf"/>
</dbReference>
<dbReference type="PDBsum" id="2C0K"/>
<dbReference type="PDB" id="2C0K">
    <property type="method" value="X-ray"/>
    <property type="resolution" value="2.60 A"/>
    <property type="chains" value="A/B=1-151"/>
</dbReference>
<dbReference type="GO" id="GO:0020037">
    <property type="term" value="F:heme binding"/>
    <property type="evidence" value="ECO:0007669"/>
    <property type="project" value="InterPro"/>
</dbReference>
<accession>O96457</accession>
<keyword evidence="9" id="KW-0002">3D-structure</keyword>
<sequence length="151" mass="17924">MNSEEVNDIKRTWEVVAAKMTEAGVEMLKRYFKKYPHNLNHFPWFKEIPFDDLPENARFKTHGTRILRQVDEGVKALSVDFGDKKFDDVWKKLAQTHHEKKVERRSYNELKDIIIEVVCSCVKLNEKQVHAYHKFFDRAYDIAFAEMAKMG</sequence>
<feature type="binding site" evidence="9">
    <location>
        <position position="65"/>
    </location>
    <ligand>
        <name>heme b</name>
        <dbReference type="ChEBI" id="CHEBI:60344"/>
    </ligand>
</feature>
<proteinExistence type="evidence at protein level"/>
<dbReference type="CDD" id="cd01040">
    <property type="entry name" value="Mb-like"/>
    <property type="match status" value="1"/>
</dbReference>
<evidence type="ECO:0000313" key="8">
    <source>
        <dbReference type="EMBL" id="AAC80435.1"/>
    </source>
</evidence>
<dbReference type="AlphaFoldDB" id="O96457"/>
<evidence type="ECO:0000259" key="7">
    <source>
        <dbReference type="PROSITE" id="PS01033"/>
    </source>
</evidence>
<dbReference type="InterPro" id="IPR044399">
    <property type="entry name" value="Mb-like_M"/>
</dbReference>
<dbReference type="InterPro" id="IPR012292">
    <property type="entry name" value="Globin/Proto"/>
</dbReference>
<dbReference type="Pfam" id="PF00042">
    <property type="entry name" value="Globin"/>
    <property type="match status" value="1"/>
</dbReference>
<dbReference type="GO" id="GO:0046872">
    <property type="term" value="F:metal ion binding"/>
    <property type="evidence" value="ECO:0007669"/>
    <property type="project" value="UniProtKB-KW"/>
</dbReference>
<evidence type="ECO:0000256" key="3">
    <source>
        <dbReference type="ARBA" id="ARBA00022621"/>
    </source>
</evidence>
<dbReference type="SMR" id="O96457"/>
<gene>
    <name evidence="8" type="primary">glob1</name>
</gene>
<dbReference type="PROSITE" id="PS01033">
    <property type="entry name" value="GLOBIN"/>
    <property type="match status" value="1"/>
</dbReference>
<dbReference type="EMBL" id="AF063938">
    <property type="protein sequence ID" value="AAC80435.1"/>
    <property type="molecule type" value="Genomic_DNA"/>
</dbReference>
<protein>
    <submittedName>
        <fullName evidence="8">Hemoglobin</fullName>
    </submittedName>
</protein>
<dbReference type="GO" id="GO:0005344">
    <property type="term" value="F:oxygen carrier activity"/>
    <property type="evidence" value="ECO:0007669"/>
    <property type="project" value="UniProtKB-KW"/>
</dbReference>
<comment type="similarity">
    <text evidence="6">Belongs to the globin family.</text>
</comment>
<feature type="binding site" evidence="9">
    <location>
        <position position="97"/>
    </location>
    <ligand>
        <name>heme b</name>
        <dbReference type="ChEBI" id="CHEBI:60344"/>
        <note>axial binding residue</note>
    </ligand>
    <ligandPart>
        <name>Fe</name>
        <dbReference type="ChEBI" id="CHEBI:18248"/>
    </ligandPart>
</feature>
<evidence type="ECO:0000256" key="1">
    <source>
        <dbReference type="ARBA" id="ARBA00022448"/>
    </source>
</evidence>
<feature type="domain" description="Globin" evidence="7">
    <location>
        <begin position="1"/>
        <end position="148"/>
    </location>
</feature>
<name>O96457_GASIN</name>
<dbReference type="InterPro" id="IPR000971">
    <property type="entry name" value="Globin"/>
</dbReference>
<evidence type="ECO:0007829" key="9">
    <source>
        <dbReference type="PDB" id="2C0K"/>
    </source>
</evidence>
<dbReference type="PANTHER" id="PTHR47217">
    <property type="entry name" value="GLOBIN-LIKE PROTEIN"/>
    <property type="match status" value="1"/>
</dbReference>
<dbReference type="Gene3D" id="1.10.490.10">
    <property type="entry name" value="Globins"/>
    <property type="match status" value="1"/>
</dbReference>
<keyword evidence="4 9" id="KW-0479">Metal-binding</keyword>
<evidence type="ECO:0000256" key="2">
    <source>
        <dbReference type="ARBA" id="ARBA00022617"/>
    </source>
</evidence>
<dbReference type="PANTHER" id="PTHR47217:SF1">
    <property type="entry name" value="GLOBIN-LIKE PROTEIN"/>
    <property type="match status" value="1"/>
</dbReference>
<dbReference type="EvolutionaryTrace" id="O96457"/>
<reference evidence="9" key="2">
    <citation type="journal article" date="2005" name="Protein Sci.">
        <title>Modulation of oxygen binding to insect hemoglobins: the structure of hemoglobin from the botfly Gasterophilus intestinalis.</title>
        <authorList>
            <person name="Pesce A."/>
            <person name="Nardini M."/>
            <person name="Dewilde S."/>
            <person name="Hoogewijs D."/>
            <person name="Ascenzi P."/>
            <person name="Moens L."/>
            <person name="Bolognesi M."/>
        </authorList>
    </citation>
    <scope>X-RAY CRYSTALLOGRAPHY (2.60 ANGSTROMS) IN COMPLEX WITH HEME B</scope>
</reference>
<keyword evidence="1 6" id="KW-0813">Transport</keyword>
<evidence type="ECO:0000256" key="6">
    <source>
        <dbReference type="RuleBase" id="RU000356"/>
    </source>
</evidence>
<dbReference type="GO" id="GO:0019825">
    <property type="term" value="F:oxygen binding"/>
    <property type="evidence" value="ECO:0007669"/>
    <property type="project" value="InterPro"/>
</dbReference>
<organism evidence="8">
    <name type="scientific">Gasterophilus intestinalis</name>
    <name type="common">Horse bot fly</name>
    <name type="synonym">Oestrus intestinalis</name>
    <dbReference type="NCBI Taxonomy" id="84525"/>
    <lineage>
        <taxon>Eukaryota</taxon>
        <taxon>Metazoa</taxon>
        <taxon>Ecdysozoa</taxon>
        <taxon>Arthropoda</taxon>
        <taxon>Hexapoda</taxon>
        <taxon>Insecta</taxon>
        <taxon>Pterygota</taxon>
        <taxon>Neoptera</taxon>
        <taxon>Endopterygota</taxon>
        <taxon>Diptera</taxon>
        <taxon>Brachycera</taxon>
        <taxon>Muscomorpha</taxon>
        <taxon>Oestroidea</taxon>
        <taxon>Oestridae</taxon>
        <taxon>Gasterophilinae</taxon>
        <taxon>Gasterophilus</taxon>
    </lineage>
</organism>
<feature type="binding site" evidence="9">
    <location>
        <position position="58"/>
    </location>
    <ligand>
        <name>heme b</name>
        <dbReference type="ChEBI" id="CHEBI:60344"/>
    </ligand>
</feature>
<keyword evidence="5 9" id="KW-0408">Iron</keyword>